<dbReference type="Gene3D" id="3.90.1860.10">
    <property type="entry name" value="tRNA-splicing ligase RtcB"/>
    <property type="match status" value="1"/>
</dbReference>
<evidence type="ECO:0000313" key="12">
    <source>
        <dbReference type="EMBL" id="QGT99599.1"/>
    </source>
</evidence>
<proteinExistence type="predicted"/>
<name>A0A6I6DBB4_9FIRM</name>
<evidence type="ECO:0000256" key="9">
    <source>
        <dbReference type="PIRSR" id="PIRSR601233-1"/>
    </source>
</evidence>
<evidence type="ECO:0000256" key="7">
    <source>
        <dbReference type="ARBA" id="ARBA00023211"/>
    </source>
</evidence>
<keyword evidence="3 11" id="KW-0479">Metal-binding</keyword>
<feature type="binding site" evidence="10">
    <location>
        <begin position="310"/>
        <end position="313"/>
    </location>
    <ligand>
        <name>GMP</name>
        <dbReference type="ChEBI" id="CHEBI:58115"/>
    </ligand>
</feature>
<feature type="binding site" evidence="10">
    <location>
        <position position="380"/>
    </location>
    <ligand>
        <name>GMP</name>
        <dbReference type="ChEBI" id="CHEBI:58115"/>
    </ligand>
</feature>
<dbReference type="PANTHER" id="PTHR43749">
    <property type="entry name" value="RNA-SPLICING LIGASE RTCB"/>
    <property type="match status" value="1"/>
</dbReference>
<dbReference type="PANTHER" id="PTHR43749:SF2">
    <property type="entry name" value="RNA-SPLICING LIGASE RTCB"/>
    <property type="match status" value="1"/>
</dbReference>
<dbReference type="GO" id="GO:0030145">
    <property type="term" value="F:manganese ion binding"/>
    <property type="evidence" value="ECO:0007669"/>
    <property type="project" value="TreeGrafter"/>
</dbReference>
<feature type="binding site" evidence="11">
    <location>
        <position position="163"/>
    </location>
    <ligand>
        <name>Mn(2+)</name>
        <dbReference type="ChEBI" id="CHEBI:29035"/>
        <label>2</label>
    </ligand>
</feature>
<feature type="binding site" evidence="10">
    <location>
        <begin position="286"/>
        <end position="289"/>
    </location>
    <ligand>
        <name>GMP</name>
        <dbReference type="ChEBI" id="CHEBI:58115"/>
    </ligand>
</feature>
<dbReference type="InterPro" id="IPR001233">
    <property type="entry name" value="RtcB"/>
</dbReference>
<dbReference type="OrthoDB" id="9802323at2"/>
<feature type="binding site" evidence="11">
    <location>
        <position position="254"/>
    </location>
    <ligand>
        <name>Mn(2+)</name>
        <dbReference type="ChEBI" id="CHEBI:29035"/>
        <label>2</label>
    </ligand>
</feature>
<dbReference type="EC" id="6.5.1.8" evidence="1"/>
<keyword evidence="5" id="KW-0692">RNA repair</keyword>
<keyword evidence="6 10" id="KW-0342">GTP-binding</keyword>
<dbReference type="EMBL" id="CP046457">
    <property type="protein sequence ID" value="QGT99599.1"/>
    <property type="molecule type" value="Genomic_DNA"/>
</dbReference>
<protein>
    <recommendedName>
        <fullName evidence="1">3'-phosphate/5'-hydroxy nucleic acid ligase</fullName>
        <ecNumber evidence="1">6.5.1.8</ecNumber>
    </recommendedName>
</protein>
<dbReference type="RefSeq" id="WP_156203480.1">
    <property type="nucleotide sequence ID" value="NZ_CP046457.1"/>
</dbReference>
<dbReference type="Pfam" id="PF01139">
    <property type="entry name" value="RtcB"/>
    <property type="match status" value="2"/>
</dbReference>
<feature type="binding site" evidence="10">
    <location>
        <begin position="145"/>
        <end position="149"/>
    </location>
    <ligand>
        <name>GMP</name>
        <dbReference type="ChEBI" id="CHEBI:58115"/>
    </ligand>
</feature>
<reference evidence="13" key="1">
    <citation type="journal article" date="2019" name="Microbiology">
        <title>Complete Genome Sequence of an Uncultured Bacterium of the Candidate Phylum Bipolaricaulota.</title>
        <authorList>
            <person name="Kadnikov V.V."/>
            <person name="Mardanov A.V."/>
            <person name="Beletsky A.V."/>
            <person name="Frank Y.A."/>
            <person name="Karnachuk O.V."/>
            <person name="Ravin N.V."/>
        </authorList>
    </citation>
    <scope>NUCLEOTIDE SEQUENCE [LARGE SCALE GENOMIC DNA]</scope>
</reference>
<evidence type="ECO:0000256" key="10">
    <source>
        <dbReference type="PIRSR" id="PIRSR601233-2"/>
    </source>
</evidence>
<dbReference type="GO" id="GO:0006281">
    <property type="term" value="P:DNA repair"/>
    <property type="evidence" value="ECO:0007669"/>
    <property type="project" value="TreeGrafter"/>
</dbReference>
<evidence type="ECO:0000256" key="5">
    <source>
        <dbReference type="ARBA" id="ARBA00022800"/>
    </source>
</evidence>
<evidence type="ECO:0000256" key="6">
    <source>
        <dbReference type="ARBA" id="ARBA00023134"/>
    </source>
</evidence>
<keyword evidence="4 10" id="KW-0547">Nucleotide-binding</keyword>
<evidence type="ECO:0000313" key="13">
    <source>
        <dbReference type="Proteomes" id="UP000426444"/>
    </source>
</evidence>
<accession>A0A6I6DBB4</accession>
<evidence type="ECO:0000256" key="1">
    <source>
        <dbReference type="ARBA" id="ARBA00012726"/>
    </source>
</evidence>
<keyword evidence="2 12" id="KW-0436">Ligase</keyword>
<evidence type="ECO:0000256" key="11">
    <source>
        <dbReference type="PIRSR" id="PIRSR601233-3"/>
    </source>
</evidence>
<evidence type="ECO:0000256" key="4">
    <source>
        <dbReference type="ARBA" id="ARBA00022741"/>
    </source>
</evidence>
<dbReference type="GO" id="GO:0042245">
    <property type="term" value="P:RNA repair"/>
    <property type="evidence" value="ECO:0007669"/>
    <property type="project" value="UniProtKB-KW"/>
</dbReference>
<dbReference type="GO" id="GO:0006396">
    <property type="term" value="P:RNA processing"/>
    <property type="evidence" value="ECO:0007669"/>
    <property type="project" value="InterPro"/>
</dbReference>
<feature type="binding site" evidence="11">
    <location>
        <position position="146"/>
    </location>
    <ligand>
        <name>Mn(2+)</name>
        <dbReference type="ChEBI" id="CHEBI:29035"/>
        <label>1</label>
    </ligand>
</feature>
<feature type="binding site" evidence="10">
    <location>
        <begin position="254"/>
        <end position="255"/>
    </location>
    <ligand>
        <name>GMP</name>
        <dbReference type="ChEBI" id="CHEBI:58115"/>
    </ligand>
</feature>
<comment type="catalytic activity">
    <reaction evidence="8">
        <text>a 3'-end 3'-phospho-ribonucleotide-RNA + a 5'-end dephospho-ribonucleoside-RNA + GTP = a ribonucleotidyl-ribonucleotide-RNA + GMP + diphosphate</text>
        <dbReference type="Rhea" id="RHEA:68076"/>
        <dbReference type="Rhea" id="RHEA-COMP:10463"/>
        <dbReference type="Rhea" id="RHEA-COMP:13936"/>
        <dbReference type="Rhea" id="RHEA-COMP:17355"/>
        <dbReference type="ChEBI" id="CHEBI:33019"/>
        <dbReference type="ChEBI" id="CHEBI:37565"/>
        <dbReference type="ChEBI" id="CHEBI:58115"/>
        <dbReference type="ChEBI" id="CHEBI:83062"/>
        <dbReference type="ChEBI" id="CHEBI:138284"/>
        <dbReference type="ChEBI" id="CHEBI:173118"/>
        <dbReference type="EC" id="6.5.1.8"/>
    </reaction>
</comment>
<feature type="active site" description="GMP-histidine intermediate" evidence="9">
    <location>
        <position position="310"/>
    </location>
</feature>
<dbReference type="AlphaFoldDB" id="A0A6I6DBB4"/>
<dbReference type="GO" id="GO:0003909">
    <property type="term" value="F:DNA ligase activity"/>
    <property type="evidence" value="ECO:0007669"/>
    <property type="project" value="TreeGrafter"/>
</dbReference>
<organism evidence="12 13">
    <name type="scientific">Candidatus Syntrophocurvum alkaliphilum</name>
    <dbReference type="NCBI Taxonomy" id="2293317"/>
    <lineage>
        <taxon>Bacteria</taxon>
        <taxon>Bacillati</taxon>
        <taxon>Bacillota</taxon>
        <taxon>Clostridia</taxon>
        <taxon>Eubacteriales</taxon>
        <taxon>Syntrophomonadaceae</taxon>
        <taxon>Candidatus Syntrophocurvum</taxon>
    </lineage>
</organism>
<evidence type="ECO:0000256" key="8">
    <source>
        <dbReference type="ARBA" id="ARBA00047746"/>
    </source>
</evidence>
<feature type="binding site" evidence="11">
    <location>
        <position position="71"/>
    </location>
    <ligand>
        <name>Mn(2+)</name>
        <dbReference type="ChEBI" id="CHEBI:29035"/>
        <label>1</label>
    </ligand>
</feature>
<keyword evidence="13" id="KW-1185">Reference proteome</keyword>
<dbReference type="Proteomes" id="UP000426444">
    <property type="component" value="Chromosome"/>
</dbReference>
<sequence length="381" mass="42346">MKTFNIGSIPIKSWTSNIEEGAMQQAINLSKHPFAYKHIAIMPDVHEGYGMPIGGVLATKDVIIPNAVGVDIGCGVIALQTDKKTITQHEVKNLIETCRKFIPLGFKHHKKPQLWDGFDNAPNLPIINQEITSAKKQIGTLGGGNHFIECQKGDDGYIWLMVHSGSRNIGLKVAKYYNDAAKELNRKINSSIPKEYDLAYLPLNTELGNDYYNAMNFCLEFARANRTKIAYKVFEIFIDIVGPVKIQQKIDIQHNYAAVEEHFNSQLIIHRKGATSAKKGQLGIIPGSMGTASYIVKGLGNTESFMSCSHGAGRVMSRKKANKCITEEMANEVMKGIYFGSWKNDYSEAPLAYKNIEDVLKQQTELVKKLVKLKPLGVLKG</sequence>
<dbReference type="SUPFAM" id="SSF103365">
    <property type="entry name" value="Hypothetical protein PH1602"/>
    <property type="match status" value="1"/>
</dbReference>
<dbReference type="InterPro" id="IPR052915">
    <property type="entry name" value="RtcB-like"/>
</dbReference>
<gene>
    <name evidence="12" type="ORF">SYNTR_1006</name>
</gene>
<dbReference type="KEGG" id="salq:SYNTR_1006"/>
<dbReference type="GO" id="GO:0170057">
    <property type="term" value="F:RNA ligase (GTP) activity"/>
    <property type="evidence" value="ECO:0007669"/>
    <property type="project" value="UniProtKB-EC"/>
</dbReference>
<evidence type="ECO:0000256" key="3">
    <source>
        <dbReference type="ARBA" id="ARBA00022723"/>
    </source>
</evidence>
<keyword evidence="7 11" id="KW-0464">Manganese</keyword>
<evidence type="ECO:0000256" key="2">
    <source>
        <dbReference type="ARBA" id="ARBA00022598"/>
    </source>
</evidence>
<dbReference type="InterPro" id="IPR036025">
    <property type="entry name" value="RtcB-like_sf"/>
</dbReference>
<comment type="cofactor">
    <cofactor evidence="11">
        <name>Mn(2+)</name>
        <dbReference type="ChEBI" id="CHEBI:29035"/>
    </cofactor>
    <text evidence="11">Binds 2 manganese ions per subunit.</text>
</comment>
<feature type="binding site" evidence="10">
    <location>
        <position position="293"/>
    </location>
    <ligand>
        <name>GMP</name>
        <dbReference type="ChEBI" id="CHEBI:58115"/>
    </ligand>
</feature>
<dbReference type="GO" id="GO:0005525">
    <property type="term" value="F:GTP binding"/>
    <property type="evidence" value="ECO:0007669"/>
    <property type="project" value="UniProtKB-KW"/>
</dbReference>